<name>A0ABY8XEH9_9PSEU</name>
<keyword evidence="3" id="KW-1185">Reference proteome</keyword>
<proteinExistence type="predicted"/>
<dbReference type="Proteomes" id="UP001227101">
    <property type="component" value="Chromosome"/>
</dbReference>
<evidence type="ECO:0000313" key="2">
    <source>
        <dbReference type="EMBL" id="WIV54010.1"/>
    </source>
</evidence>
<accession>A0ABY8XEH9</accession>
<dbReference type="EMBL" id="CP127173">
    <property type="protein sequence ID" value="WIV54010.1"/>
    <property type="molecule type" value="Genomic_DNA"/>
</dbReference>
<evidence type="ECO:0000313" key="3">
    <source>
        <dbReference type="Proteomes" id="UP001227101"/>
    </source>
</evidence>
<feature type="region of interest" description="Disordered" evidence="1">
    <location>
        <begin position="92"/>
        <end position="127"/>
    </location>
</feature>
<dbReference type="RefSeq" id="WP_285450550.1">
    <property type="nucleotide sequence ID" value="NZ_CP127173.1"/>
</dbReference>
<organism evidence="2 3">
    <name type="scientific">Amycolatopsis nalaikhensis</name>
    <dbReference type="NCBI Taxonomy" id="715472"/>
    <lineage>
        <taxon>Bacteria</taxon>
        <taxon>Bacillati</taxon>
        <taxon>Actinomycetota</taxon>
        <taxon>Actinomycetes</taxon>
        <taxon>Pseudonocardiales</taxon>
        <taxon>Pseudonocardiaceae</taxon>
        <taxon>Amycolatopsis</taxon>
    </lineage>
</organism>
<reference evidence="2 3" key="1">
    <citation type="submission" date="2023-06" db="EMBL/GenBank/DDBJ databases">
        <authorList>
            <person name="Oyuntsetseg B."/>
            <person name="Kim S.B."/>
        </authorList>
    </citation>
    <scope>NUCLEOTIDE SEQUENCE [LARGE SCALE GENOMIC DNA]</scope>
    <source>
        <strain evidence="2 3">2-2</strain>
    </source>
</reference>
<evidence type="ECO:0000256" key="1">
    <source>
        <dbReference type="SAM" id="MobiDB-lite"/>
    </source>
</evidence>
<protein>
    <submittedName>
        <fullName evidence="2">Uncharacterized protein</fullName>
    </submittedName>
</protein>
<feature type="compositionally biased region" description="Basic and acidic residues" evidence="1">
    <location>
        <begin position="110"/>
        <end position="121"/>
    </location>
</feature>
<gene>
    <name evidence="2" type="ORF">QP939_34785</name>
</gene>
<sequence>MRMKFCGHEKLARNPGQLVAVEVEQPLSAILGEHATAEERSRAALELDRARGRRHAEEVTAALGAAATWKDHADVALPDAVRLGLDLVVRRRPPGGVPGAAGAGVAADRTGARDRRADRQGTRSRPG</sequence>